<evidence type="ECO:0000256" key="3">
    <source>
        <dbReference type="ARBA" id="ARBA00023004"/>
    </source>
</evidence>
<dbReference type="InterPro" id="IPR058240">
    <property type="entry name" value="rSAM_sf"/>
</dbReference>
<feature type="domain" description="Radical SAM core" evidence="5">
    <location>
        <begin position="45"/>
        <end position="283"/>
    </location>
</feature>
<dbReference type="SUPFAM" id="SSF102114">
    <property type="entry name" value="Radical SAM enzymes"/>
    <property type="match status" value="1"/>
</dbReference>
<dbReference type="GO" id="GO:0046872">
    <property type="term" value="F:metal ion binding"/>
    <property type="evidence" value="ECO:0007669"/>
    <property type="project" value="UniProtKB-KW"/>
</dbReference>
<dbReference type="InterPro" id="IPR013785">
    <property type="entry name" value="Aldolase_TIM"/>
</dbReference>
<dbReference type="GO" id="GO:0005737">
    <property type="term" value="C:cytoplasm"/>
    <property type="evidence" value="ECO:0007669"/>
    <property type="project" value="TreeGrafter"/>
</dbReference>
<keyword evidence="4" id="KW-0411">Iron-sulfur</keyword>
<evidence type="ECO:0000256" key="1">
    <source>
        <dbReference type="ARBA" id="ARBA00022691"/>
    </source>
</evidence>
<evidence type="ECO:0000313" key="6">
    <source>
        <dbReference type="EMBL" id="KON33530.1"/>
    </source>
</evidence>
<dbReference type="GO" id="GO:0051539">
    <property type="term" value="F:4 iron, 4 sulfur cluster binding"/>
    <property type="evidence" value="ECO:0007669"/>
    <property type="project" value="TreeGrafter"/>
</dbReference>
<dbReference type="PANTHER" id="PTHR13932">
    <property type="entry name" value="COPROPORPHYRINIGEN III OXIDASE"/>
    <property type="match status" value="1"/>
</dbReference>
<dbReference type="GO" id="GO:0003824">
    <property type="term" value="F:catalytic activity"/>
    <property type="evidence" value="ECO:0007669"/>
    <property type="project" value="InterPro"/>
</dbReference>
<evidence type="ECO:0000256" key="2">
    <source>
        <dbReference type="ARBA" id="ARBA00022723"/>
    </source>
</evidence>
<evidence type="ECO:0000256" key="4">
    <source>
        <dbReference type="ARBA" id="ARBA00023014"/>
    </source>
</evidence>
<name>A0A0M0BYT3_9ARCH</name>
<organism evidence="6 7">
    <name type="scientific">miscellaneous Crenarchaeota group-1 archaeon SG8-32-1</name>
    <dbReference type="NCBI Taxonomy" id="1685124"/>
    <lineage>
        <taxon>Archaea</taxon>
        <taxon>Candidatus Bathyarchaeota</taxon>
        <taxon>MCG-1</taxon>
    </lineage>
</organism>
<evidence type="ECO:0000259" key="5">
    <source>
        <dbReference type="PROSITE" id="PS51918"/>
    </source>
</evidence>
<dbReference type="Pfam" id="PF04055">
    <property type="entry name" value="Radical_SAM"/>
    <property type="match status" value="1"/>
</dbReference>
<sequence>MTNQESENSAIYDKVMHWPPYTYRDYPQAVPETLQAFIEMLDTENTSKERKELQPWIPFCSLKCSFCYFPTELITNNKMGTYLDALKKSLIHYSQTKYIKTSEFSEIYLAGGTPSIMSIKQTIELLDFCENTFNISGNHEIKVTGCTHDFNYEKLKALSEYGVDQLDLGVQTFDDDVRRIVNLRDTARNAEETIKAAHKLGLRVSIDLMYNLPGQNLKVWNNDIQRALELDVESADCYALEIYPETKLAKQLQEGDLPPRGDQNSETEMYLEAKNTFKAAGYEKTCHNRFSRIEEDFKEPCMEILGTGAGFFMGNLGKFSY</sequence>
<dbReference type="Gene3D" id="3.20.20.70">
    <property type="entry name" value="Aldolase class I"/>
    <property type="match status" value="1"/>
</dbReference>
<dbReference type="SFLD" id="SFLDS00029">
    <property type="entry name" value="Radical_SAM"/>
    <property type="match status" value="1"/>
</dbReference>
<keyword evidence="2" id="KW-0479">Metal-binding</keyword>
<comment type="caution">
    <text evidence="6">The sequence shown here is derived from an EMBL/GenBank/DDBJ whole genome shotgun (WGS) entry which is preliminary data.</text>
</comment>
<dbReference type="AlphaFoldDB" id="A0A0M0BYT3"/>
<keyword evidence="1" id="KW-0949">S-adenosyl-L-methionine</keyword>
<dbReference type="GO" id="GO:0006779">
    <property type="term" value="P:porphyrin-containing compound biosynthetic process"/>
    <property type="evidence" value="ECO:0007669"/>
    <property type="project" value="TreeGrafter"/>
</dbReference>
<protein>
    <recommendedName>
        <fullName evidence="5">Radical SAM core domain-containing protein</fullName>
    </recommendedName>
</protein>
<feature type="non-terminal residue" evidence="6">
    <location>
        <position position="321"/>
    </location>
</feature>
<dbReference type="InterPro" id="IPR007197">
    <property type="entry name" value="rSAM"/>
</dbReference>
<dbReference type="CDD" id="cd01335">
    <property type="entry name" value="Radical_SAM"/>
    <property type="match status" value="1"/>
</dbReference>
<dbReference type="InterPro" id="IPR034505">
    <property type="entry name" value="Coproporphyrinogen-III_oxidase"/>
</dbReference>
<dbReference type="SMART" id="SM00729">
    <property type="entry name" value="Elp3"/>
    <property type="match status" value="1"/>
</dbReference>
<dbReference type="SFLD" id="SFLDG01065">
    <property type="entry name" value="anaerobic_coproporphyrinogen-I"/>
    <property type="match status" value="1"/>
</dbReference>
<dbReference type="EMBL" id="LFWU01000028">
    <property type="protein sequence ID" value="KON33530.1"/>
    <property type="molecule type" value="Genomic_DNA"/>
</dbReference>
<reference evidence="6 7" key="1">
    <citation type="submission" date="2015-06" db="EMBL/GenBank/DDBJ databases">
        <title>New insights into the roles of widespread benthic archaea in carbon and nitrogen cycling.</title>
        <authorList>
            <person name="Lazar C.S."/>
            <person name="Baker B.J."/>
            <person name="Seitz K.W."/>
            <person name="Hyde A.S."/>
            <person name="Dick G.J."/>
            <person name="Hinrichs K.-U."/>
            <person name="Teske A.P."/>
        </authorList>
    </citation>
    <scope>NUCLEOTIDE SEQUENCE [LARGE SCALE GENOMIC DNA]</scope>
    <source>
        <strain evidence="6">SG8-32-1</strain>
    </source>
</reference>
<dbReference type="PANTHER" id="PTHR13932:SF5">
    <property type="entry name" value="RADICAL S-ADENOSYL METHIONINE DOMAIN-CONTAINING PROTEIN 1, MITOCHONDRIAL"/>
    <property type="match status" value="1"/>
</dbReference>
<dbReference type="InterPro" id="IPR006638">
    <property type="entry name" value="Elp3/MiaA/NifB-like_rSAM"/>
</dbReference>
<dbReference type="Proteomes" id="UP000037237">
    <property type="component" value="Unassembled WGS sequence"/>
</dbReference>
<dbReference type="PROSITE" id="PS51918">
    <property type="entry name" value="RADICAL_SAM"/>
    <property type="match status" value="1"/>
</dbReference>
<gene>
    <name evidence="6" type="ORF">AC477_01445</name>
</gene>
<keyword evidence="3" id="KW-0408">Iron</keyword>
<dbReference type="SFLD" id="SFLDG01082">
    <property type="entry name" value="B12-binding_domain_containing"/>
    <property type="match status" value="1"/>
</dbReference>
<evidence type="ECO:0000313" key="7">
    <source>
        <dbReference type="Proteomes" id="UP000037237"/>
    </source>
</evidence>
<proteinExistence type="predicted"/>
<accession>A0A0M0BYT3</accession>